<comment type="caution">
    <text evidence="3">The sequence shown here is derived from an EMBL/GenBank/DDBJ whole genome shotgun (WGS) entry which is preliminary data.</text>
</comment>
<evidence type="ECO:0000313" key="3">
    <source>
        <dbReference type="EMBL" id="MBB4291502.1"/>
    </source>
</evidence>
<keyword evidence="1" id="KW-0732">Signal</keyword>
<dbReference type="PANTHER" id="PTHR47495">
    <property type="entry name" value="ALDEHYDE DEHYDROGENASE"/>
    <property type="match status" value="1"/>
</dbReference>
<dbReference type="RefSeq" id="WP_183608308.1">
    <property type="nucleotide sequence ID" value="NZ_JACHAZ010000001.1"/>
</dbReference>
<dbReference type="InterPro" id="IPR046867">
    <property type="entry name" value="AldOxase/xan_DH_MoCoBD2"/>
</dbReference>
<dbReference type="InterPro" id="IPR008274">
    <property type="entry name" value="AldOxase/xan_DH_MoCoBD1"/>
</dbReference>
<dbReference type="Gene3D" id="3.90.1170.50">
    <property type="entry name" value="Aldehyde oxidase/xanthine dehydrogenase, a/b hammerhead"/>
    <property type="match status" value="1"/>
</dbReference>
<dbReference type="Pfam" id="PF20256">
    <property type="entry name" value="MoCoBD_2"/>
    <property type="match status" value="2"/>
</dbReference>
<dbReference type="AlphaFoldDB" id="A0AAE2MLQ5"/>
<feature type="chain" id="PRO_5041976508" evidence="1">
    <location>
        <begin position="30"/>
        <end position="702"/>
    </location>
</feature>
<evidence type="ECO:0000313" key="4">
    <source>
        <dbReference type="Proteomes" id="UP000538507"/>
    </source>
</evidence>
<dbReference type="SMART" id="SM01008">
    <property type="entry name" value="Ald_Xan_dh_C"/>
    <property type="match status" value="1"/>
</dbReference>
<reference evidence="3 4" key="1">
    <citation type="submission" date="2020-08" db="EMBL/GenBank/DDBJ databases">
        <title>Genomic Encyclopedia of Type Strains, Phase IV (KMG-V): Genome sequencing to study the core and pangenomes of soil and plant-associated prokaryotes.</title>
        <authorList>
            <person name="Whitman W."/>
        </authorList>
    </citation>
    <scope>NUCLEOTIDE SEQUENCE [LARGE SCALE GENOMIC DNA]</scope>
    <source>
        <strain evidence="3 4">SEMIA 415</strain>
    </source>
</reference>
<dbReference type="PANTHER" id="PTHR47495:SF2">
    <property type="entry name" value="ALDEHYDE DEHYDROGENASE"/>
    <property type="match status" value="1"/>
</dbReference>
<dbReference type="InterPro" id="IPR000674">
    <property type="entry name" value="Ald_Oxase/Xan_DH_a/b"/>
</dbReference>
<dbReference type="EMBL" id="JACIGO010000003">
    <property type="protein sequence ID" value="MBB4291502.1"/>
    <property type="molecule type" value="Genomic_DNA"/>
</dbReference>
<gene>
    <name evidence="3" type="ORF">GGE16_003561</name>
</gene>
<dbReference type="Pfam" id="PF02738">
    <property type="entry name" value="MoCoBD_1"/>
    <property type="match status" value="1"/>
</dbReference>
<dbReference type="Gene3D" id="3.30.365.10">
    <property type="entry name" value="Aldehyde oxidase/xanthine dehydrogenase, molybdopterin binding domain"/>
    <property type="match status" value="4"/>
</dbReference>
<dbReference type="Proteomes" id="UP000538507">
    <property type="component" value="Unassembled WGS sequence"/>
</dbReference>
<evidence type="ECO:0000256" key="1">
    <source>
        <dbReference type="SAM" id="SignalP"/>
    </source>
</evidence>
<feature type="domain" description="Aldehyde oxidase/xanthine dehydrogenase a/b hammerhead" evidence="2">
    <location>
        <begin position="197"/>
        <end position="275"/>
    </location>
</feature>
<organism evidence="3 4">
    <name type="scientific">Rhizobium leguminosarum</name>
    <dbReference type="NCBI Taxonomy" id="384"/>
    <lineage>
        <taxon>Bacteria</taxon>
        <taxon>Pseudomonadati</taxon>
        <taxon>Pseudomonadota</taxon>
        <taxon>Alphaproteobacteria</taxon>
        <taxon>Hyphomicrobiales</taxon>
        <taxon>Rhizobiaceae</taxon>
        <taxon>Rhizobium/Agrobacterium group</taxon>
        <taxon>Rhizobium</taxon>
    </lineage>
</organism>
<feature type="signal peptide" evidence="1">
    <location>
        <begin position="1"/>
        <end position="29"/>
    </location>
</feature>
<sequence length="702" mass="74379">MTTRRSFLKGSAAIAASQLFVLPFSLADAASTAPLKINYLTIGADGSIVITSAVAEVGQGTSTALSMILADALDAEWSKVRVELAGVAPEYINPTFGMQLTGASTGISGFHDLYQAAGATARSMLIRAAAEIWKVSPESCKTSKGRVLSAHGKSIGYGDLTFSAARQPVPGKVDVSSVRKHLVGTAVPRLDIPAKIDGSAKFAIDIRLPGMLYATVAAAPVTGATLVKDQRAAIKDKKGIVAVVDVPGGVVVVADKWWRANSALEDLAPEWSSTTHDDVNDASISSQLWNDLSSKDGILAKSVGTPAQAIASAGKTLTAKYEVPFLAHGTMEPMSCVAVVHGDTCEIWAGSQRPDRARQAAAEVLGIPETAITVHAVFGGGGFGRRQEPDFVIQAVTAAKAVPGKPVKLVWSREEDIQHDAYRPAGVSELTAGISDGQLVAFRHRQASPSVLPRTFPAVFAILPYDTSVADGIVPIYSFPNQDAWWIDSETHIRTGMWRSVGASQTIFAIESFIDEIAADLGEDAFTFRRKYLEHDSRALAAWDRLGQLCQWDRTAAEGRNIGFAISHKNEDCLVAQAAEVAMVDGQVRVNHIWTVADPGRVIAPDIAKAQLEGAAIWALSAALYGKITIADGRVQEGNFDTYQVLRLAETPTFTTDFLESGAPLEGIGEGGAPGVAPAVCNALFRLTGKRIRTLPINASLS</sequence>
<dbReference type="GO" id="GO:0016491">
    <property type="term" value="F:oxidoreductase activity"/>
    <property type="evidence" value="ECO:0007669"/>
    <property type="project" value="InterPro"/>
</dbReference>
<dbReference type="PROSITE" id="PS51318">
    <property type="entry name" value="TAT"/>
    <property type="match status" value="1"/>
</dbReference>
<dbReference type="InterPro" id="IPR052516">
    <property type="entry name" value="N-heterocyclic_Hydroxylase"/>
</dbReference>
<dbReference type="PIRSF" id="PIRSF036389">
    <property type="entry name" value="IOR_B"/>
    <property type="match status" value="1"/>
</dbReference>
<dbReference type="InterPro" id="IPR012368">
    <property type="entry name" value="OxRdtase_Mopterin-bd_su_IorB"/>
</dbReference>
<dbReference type="InterPro" id="IPR006311">
    <property type="entry name" value="TAT_signal"/>
</dbReference>
<dbReference type="InterPro" id="IPR037165">
    <property type="entry name" value="AldOxase/xan_DH_Mopterin-bd_sf"/>
</dbReference>
<proteinExistence type="predicted"/>
<name>A0AAE2MLQ5_RHILE</name>
<accession>A0AAE2MLQ5</accession>
<evidence type="ECO:0000259" key="2">
    <source>
        <dbReference type="SMART" id="SM01008"/>
    </source>
</evidence>
<dbReference type="SUPFAM" id="SSF56003">
    <property type="entry name" value="Molybdenum cofactor-binding domain"/>
    <property type="match status" value="2"/>
</dbReference>
<protein>
    <submittedName>
        <fullName evidence="3">CO/xanthine dehydrogenase Mo-binding subunit</fullName>
    </submittedName>
</protein>